<dbReference type="EMBL" id="VWRT01000026">
    <property type="protein sequence ID" value="KAE8437010.1"/>
    <property type="molecule type" value="Genomic_DNA"/>
</dbReference>
<dbReference type="SUPFAM" id="SSF48317">
    <property type="entry name" value="Acid phosphatase/Vanadium-dependent haloperoxidase"/>
    <property type="match status" value="1"/>
</dbReference>
<gene>
    <name evidence="2" type="ORF">F1978_16995</name>
</gene>
<accession>A0ABQ6X4Q2</accession>
<dbReference type="InterPro" id="IPR036938">
    <property type="entry name" value="PAP2/HPO_sf"/>
</dbReference>
<reference evidence="2 3" key="1">
    <citation type="submission" date="2019-09" db="EMBL/GenBank/DDBJ databases">
        <title>The Halomonas whole genome shotgun (WGS).</title>
        <authorList>
            <person name="Xie Z."/>
        </authorList>
    </citation>
    <scope>NUCLEOTIDE SEQUENCE [LARGE SCALE GENOMIC DNA]</scope>
    <source>
        <strain evidence="2 3">NBT06E8</strain>
    </source>
</reference>
<feature type="transmembrane region" description="Helical" evidence="1">
    <location>
        <begin position="49"/>
        <end position="69"/>
    </location>
</feature>
<dbReference type="Proteomes" id="UP000466130">
    <property type="component" value="Unassembled WGS sequence"/>
</dbReference>
<keyword evidence="1" id="KW-1133">Transmembrane helix</keyword>
<evidence type="ECO:0000313" key="2">
    <source>
        <dbReference type="EMBL" id="KAE8437010.1"/>
    </source>
</evidence>
<evidence type="ECO:0008006" key="4">
    <source>
        <dbReference type="Google" id="ProtNLM"/>
    </source>
</evidence>
<keyword evidence="3" id="KW-1185">Reference proteome</keyword>
<organism evidence="2 3">
    <name type="scientific">Vreelandella piezotolerans</name>
    <dbReference type="NCBI Taxonomy" id="2609667"/>
    <lineage>
        <taxon>Bacteria</taxon>
        <taxon>Pseudomonadati</taxon>
        <taxon>Pseudomonadota</taxon>
        <taxon>Gammaproteobacteria</taxon>
        <taxon>Oceanospirillales</taxon>
        <taxon>Halomonadaceae</taxon>
        <taxon>Vreelandella</taxon>
    </lineage>
</organism>
<sequence>MIGRSVWRLANFVPNRVIKSSPFPTGFGDAKIIIASTVEVASWLLLRRWHLALGFVVSIAIASGIATLLKVAMSIPRPLALYEGAQVFGFPSGHATGAATLMGGPPTTVSSVWL</sequence>
<dbReference type="RefSeq" id="WP_153844058.1">
    <property type="nucleotide sequence ID" value="NZ_CP048602.1"/>
</dbReference>
<protein>
    <recommendedName>
        <fullName evidence="4">Phosphatidic acid phosphatase type 2/haloperoxidase domain-containing protein</fullName>
    </recommendedName>
</protein>
<keyword evidence="1" id="KW-0812">Transmembrane</keyword>
<proteinExistence type="predicted"/>
<keyword evidence="1" id="KW-0472">Membrane</keyword>
<comment type="caution">
    <text evidence="2">The sequence shown here is derived from an EMBL/GenBank/DDBJ whole genome shotgun (WGS) entry which is preliminary data.</text>
</comment>
<evidence type="ECO:0000256" key="1">
    <source>
        <dbReference type="SAM" id="Phobius"/>
    </source>
</evidence>
<evidence type="ECO:0000313" key="3">
    <source>
        <dbReference type="Proteomes" id="UP000466130"/>
    </source>
</evidence>
<name>A0ABQ6X4Q2_9GAMM</name>